<accession>A0AAD8N5S6</accession>
<evidence type="ECO:0000313" key="2">
    <source>
        <dbReference type="EMBL" id="KAK1397819.1"/>
    </source>
</evidence>
<feature type="domain" description="F-box" evidence="1">
    <location>
        <begin position="1"/>
        <end position="43"/>
    </location>
</feature>
<dbReference type="InterPro" id="IPR017451">
    <property type="entry name" value="F-box-assoc_interact_dom"/>
</dbReference>
<comment type="caution">
    <text evidence="2">The sequence shown here is derived from an EMBL/GenBank/DDBJ whole genome shotgun (WGS) entry which is preliminary data.</text>
</comment>
<dbReference type="EMBL" id="JAUIZM010000002">
    <property type="protein sequence ID" value="KAK1397819.1"/>
    <property type="molecule type" value="Genomic_DNA"/>
</dbReference>
<organism evidence="2 3">
    <name type="scientific">Heracleum sosnowskyi</name>
    <dbReference type="NCBI Taxonomy" id="360622"/>
    <lineage>
        <taxon>Eukaryota</taxon>
        <taxon>Viridiplantae</taxon>
        <taxon>Streptophyta</taxon>
        <taxon>Embryophyta</taxon>
        <taxon>Tracheophyta</taxon>
        <taxon>Spermatophyta</taxon>
        <taxon>Magnoliopsida</taxon>
        <taxon>eudicotyledons</taxon>
        <taxon>Gunneridae</taxon>
        <taxon>Pentapetalae</taxon>
        <taxon>asterids</taxon>
        <taxon>campanulids</taxon>
        <taxon>Apiales</taxon>
        <taxon>Apiaceae</taxon>
        <taxon>Apioideae</taxon>
        <taxon>apioid superclade</taxon>
        <taxon>Tordylieae</taxon>
        <taxon>Tordyliinae</taxon>
        <taxon>Heracleum</taxon>
    </lineage>
</organism>
<dbReference type="InterPro" id="IPR013187">
    <property type="entry name" value="F-box-assoc_dom_typ3"/>
</dbReference>
<reference evidence="2" key="2">
    <citation type="submission" date="2023-05" db="EMBL/GenBank/DDBJ databases">
        <authorList>
            <person name="Schelkunov M.I."/>
        </authorList>
    </citation>
    <scope>NUCLEOTIDE SEQUENCE</scope>
    <source>
        <strain evidence="2">Hsosn_3</strain>
        <tissue evidence="2">Leaf</tissue>
    </source>
</reference>
<dbReference type="Gene3D" id="1.20.1280.50">
    <property type="match status" value="1"/>
</dbReference>
<dbReference type="Pfam" id="PF00646">
    <property type="entry name" value="F-box"/>
    <property type="match status" value="1"/>
</dbReference>
<dbReference type="PANTHER" id="PTHR31672:SF13">
    <property type="entry name" value="F-BOX PROTEIN CPR30-LIKE"/>
    <property type="match status" value="1"/>
</dbReference>
<keyword evidence="3" id="KW-1185">Reference proteome</keyword>
<reference evidence="2" key="1">
    <citation type="submission" date="2023-02" db="EMBL/GenBank/DDBJ databases">
        <title>Genome of toxic invasive species Heracleum sosnowskyi carries increased number of genes despite the absence of recent whole-genome duplications.</title>
        <authorList>
            <person name="Schelkunov M."/>
            <person name="Shtratnikova V."/>
            <person name="Makarenko M."/>
            <person name="Klepikova A."/>
            <person name="Omelchenko D."/>
            <person name="Novikova G."/>
            <person name="Obukhova E."/>
            <person name="Bogdanov V."/>
            <person name="Penin A."/>
            <person name="Logacheva M."/>
        </authorList>
    </citation>
    <scope>NUCLEOTIDE SEQUENCE</scope>
    <source>
        <strain evidence="2">Hsosn_3</strain>
        <tissue evidence="2">Leaf</tissue>
    </source>
</reference>
<proteinExistence type="predicted"/>
<dbReference type="InterPro" id="IPR050796">
    <property type="entry name" value="SCF_F-box_component"/>
</dbReference>
<dbReference type="Pfam" id="PF08268">
    <property type="entry name" value="FBA_3"/>
    <property type="match status" value="1"/>
</dbReference>
<dbReference type="NCBIfam" id="TIGR01640">
    <property type="entry name" value="F_box_assoc_1"/>
    <property type="match status" value="1"/>
</dbReference>
<dbReference type="InterPro" id="IPR036047">
    <property type="entry name" value="F-box-like_dom_sf"/>
</dbReference>
<protein>
    <submittedName>
        <fullName evidence="2">F-box domain-containing protein</fullName>
    </submittedName>
</protein>
<dbReference type="PANTHER" id="PTHR31672">
    <property type="entry name" value="BNACNNG10540D PROTEIN"/>
    <property type="match status" value="1"/>
</dbReference>
<evidence type="ECO:0000313" key="3">
    <source>
        <dbReference type="Proteomes" id="UP001237642"/>
    </source>
</evidence>
<gene>
    <name evidence="2" type="ORF">POM88_007682</name>
</gene>
<dbReference type="SMART" id="SM00256">
    <property type="entry name" value="FBOX"/>
    <property type="match status" value="1"/>
</dbReference>
<dbReference type="InterPro" id="IPR001810">
    <property type="entry name" value="F-box_dom"/>
</dbReference>
<dbReference type="PROSITE" id="PS50181">
    <property type="entry name" value="FBOX"/>
    <property type="match status" value="1"/>
</dbReference>
<dbReference type="SUPFAM" id="SSF81383">
    <property type="entry name" value="F-box domain"/>
    <property type="match status" value="1"/>
</dbReference>
<evidence type="ECO:0000259" key="1">
    <source>
        <dbReference type="PROSITE" id="PS50181"/>
    </source>
</evidence>
<name>A0AAD8N5S6_9APIA</name>
<sequence length="369" mass="42477">MDNFSVDLMLKIFIRIPVKSLLKLRRVSKYWCNIIDDPFFARMHDYGQIEQHTLLVGIFKYNRLPLPSTTTFYAACDDEEARVIHEVKIPMAKFQVKQAYGSCNGLMYFAEDQVDEIVVSNPLTSQFRILPPLNIEMDGYLNSESTATGLGFDSLTKTFKMVRSYKSPLCSYFTRVHTLGTASWREVSSVPDDYCYCDKYESVFVHGFLHWRTRPNLVTTNYEEWISAFDVSKETFKVIPSPEIDFEKLSGWTSEKLFGISDIKGNLAMLDLSCSGKIDIWVMEYEKQLWAKEYTIDITILGNIFSQYSTHVIGLWKQDEILFHSSRNYWSYSMKNGGLKECAVQISDHATIYSLRGSLISIPGAMEIS</sequence>
<dbReference type="Proteomes" id="UP001237642">
    <property type="component" value="Unassembled WGS sequence"/>
</dbReference>
<dbReference type="AlphaFoldDB" id="A0AAD8N5S6"/>